<accession>A0A5B8LYU9</accession>
<dbReference type="EMBL" id="CP042305">
    <property type="protein sequence ID" value="QDZ13517.1"/>
    <property type="molecule type" value="Genomic_DNA"/>
</dbReference>
<gene>
    <name evidence="1" type="ORF">FPZ11_00675</name>
</gene>
<evidence type="ECO:0000313" key="1">
    <source>
        <dbReference type="EMBL" id="QDZ13517.1"/>
    </source>
</evidence>
<dbReference type="RefSeq" id="WP_146317514.1">
    <property type="nucleotide sequence ID" value="NZ_CP042305.1"/>
</dbReference>
<proteinExistence type="predicted"/>
<protein>
    <submittedName>
        <fullName evidence="1">DUF3046 domain-containing protein</fullName>
    </submittedName>
</protein>
<sequence length="75" mass="8454">MRASEFKRAVAAEFGEQYGRALLRDLVIDELGNRTCDEALAAGARERDVWFALCEAMEVPVERRYGAGIPEPRPR</sequence>
<organism evidence="1 2">
    <name type="scientific">Humibacter ginsenosidimutans</name>
    <dbReference type="NCBI Taxonomy" id="2599293"/>
    <lineage>
        <taxon>Bacteria</taxon>
        <taxon>Bacillati</taxon>
        <taxon>Actinomycetota</taxon>
        <taxon>Actinomycetes</taxon>
        <taxon>Micrococcales</taxon>
        <taxon>Microbacteriaceae</taxon>
        <taxon>Humibacter</taxon>
    </lineage>
</organism>
<dbReference type="Proteomes" id="UP000320216">
    <property type="component" value="Chromosome"/>
</dbReference>
<dbReference type="InterPro" id="IPR021408">
    <property type="entry name" value="DUF3046"/>
</dbReference>
<name>A0A5B8LYU9_9MICO</name>
<dbReference type="KEGG" id="huw:FPZ11_00675"/>
<dbReference type="AlphaFoldDB" id="A0A5B8LYU9"/>
<reference evidence="1 2" key="1">
    <citation type="submission" date="2019-07" db="EMBL/GenBank/DDBJ databases">
        <title>Full genome sequence of Humibacter sp. WJ7-1.</title>
        <authorList>
            <person name="Im W.-T."/>
        </authorList>
    </citation>
    <scope>NUCLEOTIDE SEQUENCE [LARGE SCALE GENOMIC DNA]</scope>
    <source>
        <strain evidence="1 2">WJ7-1</strain>
    </source>
</reference>
<keyword evidence="2" id="KW-1185">Reference proteome</keyword>
<dbReference type="Pfam" id="PF11248">
    <property type="entry name" value="DUF3046"/>
    <property type="match status" value="1"/>
</dbReference>
<dbReference type="OrthoDB" id="3215033at2"/>
<evidence type="ECO:0000313" key="2">
    <source>
        <dbReference type="Proteomes" id="UP000320216"/>
    </source>
</evidence>